<dbReference type="SUPFAM" id="SSF50129">
    <property type="entry name" value="GroES-like"/>
    <property type="match status" value="1"/>
</dbReference>
<dbReference type="InterPro" id="IPR050091">
    <property type="entry name" value="PKS_NRPS_Biosynth_Enz"/>
</dbReference>
<dbReference type="InterPro" id="IPR036291">
    <property type="entry name" value="NAD(P)-bd_dom_sf"/>
</dbReference>
<dbReference type="Proteomes" id="UP001168821">
    <property type="component" value="Unassembled WGS sequence"/>
</dbReference>
<dbReference type="SUPFAM" id="SSF51735">
    <property type="entry name" value="NAD(P)-binding Rossmann-fold domains"/>
    <property type="match status" value="1"/>
</dbReference>
<dbReference type="InterPro" id="IPR020843">
    <property type="entry name" value="ER"/>
</dbReference>
<dbReference type="InterPro" id="IPR020841">
    <property type="entry name" value="PKS_Beta-ketoAc_synthase_dom"/>
</dbReference>
<dbReference type="GO" id="GO:0004312">
    <property type="term" value="F:fatty acid synthase activity"/>
    <property type="evidence" value="ECO:0007669"/>
    <property type="project" value="TreeGrafter"/>
</dbReference>
<feature type="domain" description="Ketosynthase family 3 (KS3)" evidence="1">
    <location>
        <begin position="1"/>
        <end position="221"/>
    </location>
</feature>
<dbReference type="GO" id="GO:0016491">
    <property type="term" value="F:oxidoreductase activity"/>
    <property type="evidence" value="ECO:0007669"/>
    <property type="project" value="InterPro"/>
</dbReference>
<dbReference type="PANTHER" id="PTHR43775:SF23">
    <property type="entry name" value="FATTY ACID SYNTHASE 3"/>
    <property type="match status" value="1"/>
</dbReference>
<name>A0AA38MEK5_9CUCU</name>
<evidence type="ECO:0000313" key="2">
    <source>
        <dbReference type="EMBL" id="KAJ3653408.1"/>
    </source>
</evidence>
<dbReference type="Pfam" id="PF13602">
    <property type="entry name" value="ADH_zinc_N_2"/>
    <property type="match status" value="1"/>
</dbReference>
<dbReference type="GO" id="GO:0006633">
    <property type="term" value="P:fatty acid biosynthetic process"/>
    <property type="evidence" value="ECO:0007669"/>
    <property type="project" value="TreeGrafter"/>
</dbReference>
<dbReference type="Gene3D" id="3.10.129.110">
    <property type="entry name" value="Polyketide synthase dehydratase"/>
    <property type="match status" value="1"/>
</dbReference>
<dbReference type="SMART" id="SM00829">
    <property type="entry name" value="PKS_ER"/>
    <property type="match status" value="1"/>
</dbReference>
<sequence length="1365" mass="154118">MYMRQLLKKTMQYFRLGALSPEGVPRVFDQDANGYVRSEAGVCVLLQKSENAKRIYARIINSKVNTDGFKKEGITYPSSAMQEELLTEIYRESNISPSKIGYFEAHSTGTRAGDPEEIGVVDRALANKRGKPLLLGSVKSNVGHPEPASAVCSIIKVLIAMETGFIPPNINFKRVREGLEGIEQNRMKVVTEATEILDHEAIIGINNFGFGGSNCHVILQRFKKQKIDGGLPKDDLPRLICVSGRTNEAVLKILNDVSSKSLDEEYVGLLHQLYKINNPNHLHRGYALVSKRGLISMSSKLLPFHKPRLHVFFGQFVTNFRKLASYLKKFSIFESIETRVNQTLVLNKMKSLKEILESQTKANEDALGSMCLQLILVDIIRELELCPTGIFCDTSCTIVSAYYYNDIELEEAVLAATELSKVNFGSNMSFQTSRKLVDLKSRQSVKEDYLTYEIAVKPSKGTIILNLSDLALSDENNLLVQDGGVNLLELLGRLYTEGYLPQVHKLYPQIEFPVSRGTSMISPSIQWNHEKSWYMYKFTTFTISDAEQKQYTISVFTDEHKFMKGHCIDGNIFKLILRNIPYEKAVTLPTSNYVKLLVTVQRGTGNFEILEKGSLIASGRVQLCPNASQQQVNLPKFGSLSDDKRNILEQDDIYREFNLRGYNYSGLFKSIKRCNVDASAGLIKWEDNWCAFMDNMLQMKVAQSDTRLLLIPTGIKKIIIDPLRHIEIVNEQDGEQCLLPVYVNKNCNLIKSGGIEIHGSQVKSIFKKKMPLEPVLEKNVFISNNSSLGLEEAVRVNTQIILENSLEINFKAVEIINEFTDPNAEHILGFVNKTLEKLPGVTPHLTISSKTTINYIPGVSFETVTLTKESNILFWIPVLQNALNLGKNVIAYAKNPEGILGLINCIRLEPKGNLVKCFFMMDDAPEFDPRKSFYSKQISKNLAVNIYKNKSWGTYRHSVLEELQKINCEHSYADFKSRGDISSCEWLEGHLSEEVPLKAQRLVSTCYSSVSFKDVMAASGRVNHEILQPHRLGQEILIGFEFSGKDLSGRRIAGVTNNQGISSYFTLDPSLNWKIPESWTLEDAATVPVVYSTVIYALLMIGDMKPGSSVLIHSATGGTGLAALNICLHYKCEIYVTVGTQEKRAYLKENYPEIPDNHIGNSRDASFEQMIKTATHNKGVDMILNSLSEDKMQASIRCLARGGKIMEIGKYDLANDSRLNLLFMEKEASYHGILLEAFFRDFNNEMKPKLVKRLVEGIEEGFVKPLPRTVFSADEVEKSYRYMMTGKHVGRILIKLRNEEEGSVSTFHMMSNPRATEENPVRLSMLKPIRYPDTPFFIPSADYSPYTQYPSYQGYPPYRRYFPHK</sequence>
<dbReference type="SUPFAM" id="SSF53901">
    <property type="entry name" value="Thiolase-like"/>
    <property type="match status" value="1"/>
</dbReference>
<dbReference type="PROSITE" id="PS52004">
    <property type="entry name" value="KS3_2"/>
    <property type="match status" value="1"/>
</dbReference>
<dbReference type="SMART" id="SM00825">
    <property type="entry name" value="PKS_KS"/>
    <property type="match status" value="1"/>
</dbReference>
<comment type="caution">
    <text evidence="2">The sequence shown here is derived from an EMBL/GenBank/DDBJ whole genome shotgun (WGS) entry which is preliminary data.</text>
</comment>
<evidence type="ECO:0000259" key="1">
    <source>
        <dbReference type="PROSITE" id="PS52004"/>
    </source>
</evidence>
<dbReference type="InterPro" id="IPR011032">
    <property type="entry name" value="GroES-like_sf"/>
</dbReference>
<protein>
    <recommendedName>
        <fullName evidence="1">Ketosynthase family 3 (KS3) domain-containing protein</fullName>
    </recommendedName>
</protein>
<dbReference type="InterPro" id="IPR014031">
    <property type="entry name" value="Ketoacyl_synth_C"/>
</dbReference>
<dbReference type="InterPro" id="IPR016039">
    <property type="entry name" value="Thiolase-like"/>
</dbReference>
<evidence type="ECO:0000313" key="3">
    <source>
        <dbReference type="Proteomes" id="UP001168821"/>
    </source>
</evidence>
<dbReference type="Pfam" id="PF16197">
    <property type="entry name" value="KAsynt_C_assoc"/>
    <property type="match status" value="1"/>
</dbReference>
<dbReference type="EMBL" id="JALNTZ010000004">
    <property type="protein sequence ID" value="KAJ3653408.1"/>
    <property type="molecule type" value="Genomic_DNA"/>
</dbReference>
<dbReference type="InterPro" id="IPR042104">
    <property type="entry name" value="PKS_dehydratase_sf"/>
</dbReference>
<dbReference type="Gene3D" id="3.30.70.3290">
    <property type="match status" value="2"/>
</dbReference>
<keyword evidence="3" id="KW-1185">Reference proteome</keyword>
<proteinExistence type="predicted"/>
<dbReference type="Pfam" id="PF21149">
    <property type="entry name" value="FAS_pseudo-KR"/>
    <property type="match status" value="1"/>
</dbReference>
<reference evidence="2" key="1">
    <citation type="journal article" date="2023" name="G3 (Bethesda)">
        <title>Whole genome assemblies of Zophobas morio and Tenebrio molitor.</title>
        <authorList>
            <person name="Kaur S."/>
            <person name="Stinson S.A."/>
            <person name="diCenzo G.C."/>
        </authorList>
    </citation>
    <scope>NUCLEOTIDE SEQUENCE</scope>
    <source>
        <strain evidence="2">QUZm001</strain>
    </source>
</reference>
<dbReference type="Pfam" id="PF02801">
    <property type="entry name" value="Ketoacyl-synt_C"/>
    <property type="match status" value="1"/>
</dbReference>
<dbReference type="Gene3D" id="3.40.50.720">
    <property type="entry name" value="NAD(P)-binding Rossmann-like Domain"/>
    <property type="match status" value="1"/>
</dbReference>
<dbReference type="Gene3D" id="3.90.180.10">
    <property type="entry name" value="Medium-chain alcohol dehydrogenases, catalytic domain"/>
    <property type="match status" value="1"/>
</dbReference>
<dbReference type="InterPro" id="IPR049391">
    <property type="entry name" value="FAS_pseudo-KR"/>
</dbReference>
<accession>A0AA38MEK5</accession>
<gene>
    <name evidence="2" type="ORF">Zmor_012661</name>
</gene>
<dbReference type="CDD" id="cd00833">
    <property type="entry name" value="PKS"/>
    <property type="match status" value="1"/>
</dbReference>
<dbReference type="InterPro" id="IPR032821">
    <property type="entry name" value="PKS_assoc"/>
</dbReference>
<dbReference type="CDD" id="cd05195">
    <property type="entry name" value="enoyl_red"/>
    <property type="match status" value="1"/>
</dbReference>
<organism evidence="2 3">
    <name type="scientific">Zophobas morio</name>
    <dbReference type="NCBI Taxonomy" id="2755281"/>
    <lineage>
        <taxon>Eukaryota</taxon>
        <taxon>Metazoa</taxon>
        <taxon>Ecdysozoa</taxon>
        <taxon>Arthropoda</taxon>
        <taxon>Hexapoda</taxon>
        <taxon>Insecta</taxon>
        <taxon>Pterygota</taxon>
        <taxon>Neoptera</taxon>
        <taxon>Endopterygota</taxon>
        <taxon>Coleoptera</taxon>
        <taxon>Polyphaga</taxon>
        <taxon>Cucujiformia</taxon>
        <taxon>Tenebrionidae</taxon>
        <taxon>Zophobas</taxon>
    </lineage>
</organism>
<dbReference type="Gene3D" id="3.40.47.10">
    <property type="match status" value="1"/>
</dbReference>
<dbReference type="PANTHER" id="PTHR43775">
    <property type="entry name" value="FATTY ACID SYNTHASE"/>
    <property type="match status" value="1"/>
</dbReference>